<dbReference type="Gramene" id="ERN02292">
    <property type="protein sequence ID" value="ERN02292"/>
    <property type="gene ID" value="AMTR_s00084p00075840"/>
</dbReference>
<evidence type="ECO:0000313" key="2">
    <source>
        <dbReference type="EMBL" id="ERN02292.1"/>
    </source>
</evidence>
<feature type="region of interest" description="Disordered" evidence="1">
    <location>
        <begin position="155"/>
        <end position="206"/>
    </location>
</feature>
<accession>W1NXG1</accession>
<protein>
    <recommendedName>
        <fullName evidence="4">Aminotransferase-like plant mobile domain-containing protein</fullName>
    </recommendedName>
</protein>
<reference evidence="3" key="1">
    <citation type="journal article" date="2013" name="Science">
        <title>The Amborella genome and the evolution of flowering plants.</title>
        <authorList>
            <consortium name="Amborella Genome Project"/>
        </authorList>
    </citation>
    <scope>NUCLEOTIDE SEQUENCE [LARGE SCALE GENOMIC DNA]</scope>
</reference>
<proteinExistence type="predicted"/>
<evidence type="ECO:0000313" key="3">
    <source>
        <dbReference type="Proteomes" id="UP000017836"/>
    </source>
</evidence>
<keyword evidence="3" id="KW-1185">Reference proteome</keyword>
<dbReference type="HOGENOM" id="CLU_089452_0_0_1"/>
<dbReference type="AlphaFoldDB" id="W1NXG1"/>
<evidence type="ECO:0008006" key="4">
    <source>
        <dbReference type="Google" id="ProtNLM"/>
    </source>
</evidence>
<organism evidence="2 3">
    <name type="scientific">Amborella trichopoda</name>
    <dbReference type="NCBI Taxonomy" id="13333"/>
    <lineage>
        <taxon>Eukaryota</taxon>
        <taxon>Viridiplantae</taxon>
        <taxon>Streptophyta</taxon>
        <taxon>Embryophyta</taxon>
        <taxon>Tracheophyta</taxon>
        <taxon>Spermatophyta</taxon>
        <taxon>Magnoliopsida</taxon>
        <taxon>Amborellales</taxon>
        <taxon>Amborellaceae</taxon>
        <taxon>Amborella</taxon>
    </lineage>
</organism>
<gene>
    <name evidence="2" type="ORF">AMTR_s00084p00075840</name>
</gene>
<dbReference type="EMBL" id="KI394648">
    <property type="protein sequence ID" value="ERN02292.1"/>
    <property type="molecule type" value="Genomic_DNA"/>
</dbReference>
<name>W1NXG1_AMBTC</name>
<evidence type="ECO:0000256" key="1">
    <source>
        <dbReference type="SAM" id="MobiDB-lite"/>
    </source>
</evidence>
<sequence>MKFKRVLVDCRSHLFAIHKWAELLTLRQRQALARVGLWEVCWIKTFNLDHALIIELCLRYKPETYSISLRSDELAPTLEDVTWILGVWSEGEPFLSSPPGMFTSYASDCKELLGVPFEKIRGRHDSEIYLGQLRWEFTGVPHCAERMIGGRAPHVSVSLGRRPSHREKAPVEENGAGVSELVKGESSHLSTRGAARSSGDAEGVWRDTPNLGDGSTFFDEDTLTPQVLLIDEEW</sequence>
<dbReference type="Proteomes" id="UP000017836">
    <property type="component" value="Unassembled WGS sequence"/>
</dbReference>